<proteinExistence type="predicted"/>
<reference evidence="2" key="1">
    <citation type="journal article" date="2014" name="Genome Announc.">
        <title>De novo whole-genome sequence and genome annotation of Lichtheimia ramosa.</title>
        <authorList>
            <person name="Linde J."/>
            <person name="Schwartze V."/>
            <person name="Binder U."/>
            <person name="Lass-Florl C."/>
            <person name="Voigt K."/>
            <person name="Horn F."/>
        </authorList>
    </citation>
    <scope>NUCLEOTIDE SEQUENCE</scope>
    <source>
        <strain evidence="2">JMRC FSU:6197</strain>
    </source>
</reference>
<feature type="chain" id="PRO_5001726637" description="Secreted protein" evidence="1">
    <location>
        <begin position="23"/>
        <end position="381"/>
    </location>
</feature>
<evidence type="ECO:0000256" key="1">
    <source>
        <dbReference type="SAM" id="SignalP"/>
    </source>
</evidence>
<evidence type="ECO:0000313" key="2">
    <source>
        <dbReference type="EMBL" id="CDS12158.1"/>
    </source>
</evidence>
<gene>
    <name evidence="2" type="ORF">LRAMOSA04353</name>
</gene>
<dbReference type="OrthoDB" id="9983241at2759"/>
<sequence>MKWIKAGITLVSIHLLTATVTAYEKLDASKFTLKGYPNRYDDLIAKLDDALPNISVATVIANTNHPMKSYSGPSNFVKDFTWDKTTGYDDQGTTKWYPQGITSSSDAYDKGTYGENDIILTSWYDHDKTGGVNKGVRISFIDAKNNKYRNVLLVVPDTTSSGTVSFHAVKVHAGGIMWYGDKLYVVDTNNGIRIFDLNHIYEVSIGDGIGHVGSGKYQAYNYKYVIPQWGHYLADSAEAKDFNYSFISLDRTTTPDSIIMGQYDINGTNNRIVRFDIDYNTRLLKHSSGTTATATEYYNMGLKSMQGATSVNGKYYFSCSRGASTAGDLYTWVVGEEPKVHKGALSIGCEDLAYRKQNDELWNLGEHPNKRPVYAIKAGNY</sequence>
<keyword evidence="1" id="KW-0732">Signal</keyword>
<evidence type="ECO:0008006" key="3">
    <source>
        <dbReference type="Google" id="ProtNLM"/>
    </source>
</evidence>
<name>A0A077WYQ2_9FUNG</name>
<feature type="signal peptide" evidence="1">
    <location>
        <begin position="1"/>
        <end position="22"/>
    </location>
</feature>
<dbReference type="AlphaFoldDB" id="A0A077WYQ2"/>
<organism evidence="2">
    <name type="scientific">Lichtheimia ramosa</name>
    <dbReference type="NCBI Taxonomy" id="688394"/>
    <lineage>
        <taxon>Eukaryota</taxon>
        <taxon>Fungi</taxon>
        <taxon>Fungi incertae sedis</taxon>
        <taxon>Mucoromycota</taxon>
        <taxon>Mucoromycotina</taxon>
        <taxon>Mucoromycetes</taxon>
        <taxon>Mucorales</taxon>
        <taxon>Lichtheimiaceae</taxon>
        <taxon>Lichtheimia</taxon>
    </lineage>
</organism>
<dbReference type="EMBL" id="LK023357">
    <property type="protein sequence ID" value="CDS12158.1"/>
    <property type="molecule type" value="Genomic_DNA"/>
</dbReference>
<protein>
    <recommendedName>
        <fullName evidence="3">Secreted protein</fullName>
    </recommendedName>
</protein>
<accession>A0A077WYQ2</accession>